<dbReference type="Pfam" id="PF00940">
    <property type="entry name" value="RNA_pol"/>
    <property type="match status" value="1"/>
</dbReference>
<dbReference type="InterPro" id="IPR046950">
    <property type="entry name" value="DNA-dir_Rpol_C_phage-type"/>
</dbReference>
<keyword evidence="14" id="KW-1185">Reference proteome</keyword>
<keyword evidence="3 10" id="KW-0240">DNA-directed RNA polymerase</keyword>
<evidence type="ECO:0000256" key="1">
    <source>
        <dbReference type="ARBA" id="ARBA00009493"/>
    </source>
</evidence>
<feature type="region of interest" description="Disordered" evidence="11">
    <location>
        <begin position="1201"/>
        <end position="1233"/>
    </location>
</feature>
<dbReference type="PROSITE" id="PS00489">
    <property type="entry name" value="RNA_POL_PHAGE_2"/>
    <property type="match status" value="1"/>
</dbReference>
<evidence type="ECO:0000256" key="5">
    <source>
        <dbReference type="ARBA" id="ARBA00022695"/>
    </source>
</evidence>
<name>A0A1X2IX65_9FUNG</name>
<dbReference type="InterPro" id="IPR002092">
    <property type="entry name" value="DNA-dir_Rpol_phage-type"/>
</dbReference>
<evidence type="ECO:0000313" key="14">
    <source>
        <dbReference type="Proteomes" id="UP000193560"/>
    </source>
</evidence>
<dbReference type="GO" id="GO:0001018">
    <property type="term" value="F:mitochondrial promoter sequence-specific DNA binding"/>
    <property type="evidence" value="ECO:0007669"/>
    <property type="project" value="TreeGrafter"/>
</dbReference>
<dbReference type="PANTHER" id="PTHR10102">
    <property type="entry name" value="DNA-DIRECTED RNA POLYMERASE, MITOCHONDRIAL"/>
    <property type="match status" value="1"/>
</dbReference>
<comment type="caution">
    <text evidence="13">The sequence shown here is derived from an EMBL/GenBank/DDBJ whole genome shotgun (WGS) entry which is preliminary data.</text>
</comment>
<evidence type="ECO:0000313" key="13">
    <source>
        <dbReference type="EMBL" id="ORZ23659.1"/>
    </source>
</evidence>
<dbReference type="EC" id="2.7.7.6" evidence="2 10"/>
<proteinExistence type="inferred from homology"/>
<dbReference type="Proteomes" id="UP000193560">
    <property type="component" value="Unassembled WGS sequence"/>
</dbReference>
<feature type="repeat" description="PPR" evidence="9">
    <location>
        <begin position="143"/>
        <end position="179"/>
    </location>
</feature>
<dbReference type="NCBIfam" id="TIGR00756">
    <property type="entry name" value="PPR"/>
    <property type="match status" value="1"/>
</dbReference>
<keyword evidence="5 10" id="KW-0548">Nucleotidyltransferase</keyword>
<dbReference type="GO" id="GO:0006390">
    <property type="term" value="P:mitochondrial transcription"/>
    <property type="evidence" value="ECO:0007669"/>
    <property type="project" value="TreeGrafter"/>
</dbReference>
<evidence type="ECO:0000256" key="6">
    <source>
        <dbReference type="ARBA" id="ARBA00022946"/>
    </source>
</evidence>
<dbReference type="Gene3D" id="1.25.40.10">
    <property type="entry name" value="Tetratricopeptide repeat domain"/>
    <property type="match status" value="1"/>
</dbReference>
<dbReference type="InterPro" id="IPR011990">
    <property type="entry name" value="TPR-like_helical_dom_sf"/>
</dbReference>
<evidence type="ECO:0000256" key="7">
    <source>
        <dbReference type="ARBA" id="ARBA00023163"/>
    </source>
</evidence>
<evidence type="ECO:0000259" key="12">
    <source>
        <dbReference type="SMART" id="SM01311"/>
    </source>
</evidence>
<dbReference type="SMART" id="SM01311">
    <property type="entry name" value="RPOL_N"/>
    <property type="match status" value="1"/>
</dbReference>
<feature type="repeat" description="PPR" evidence="9">
    <location>
        <begin position="180"/>
        <end position="210"/>
    </location>
</feature>
<dbReference type="GO" id="GO:0003899">
    <property type="term" value="F:DNA-directed RNA polymerase activity"/>
    <property type="evidence" value="ECO:0007669"/>
    <property type="project" value="UniProtKB-EC"/>
</dbReference>
<dbReference type="EMBL" id="MCGE01000003">
    <property type="protein sequence ID" value="ORZ23659.1"/>
    <property type="molecule type" value="Genomic_DNA"/>
</dbReference>
<dbReference type="FunFam" id="1.10.287.260:FF:000001">
    <property type="entry name" value="DNA-directed RNA polymerase"/>
    <property type="match status" value="1"/>
</dbReference>
<evidence type="ECO:0000256" key="8">
    <source>
        <dbReference type="ARBA" id="ARBA00048552"/>
    </source>
</evidence>
<dbReference type="FunFam" id="1.10.287.280:FF:000001">
    <property type="entry name" value="DNA-directed RNA polymerase"/>
    <property type="match status" value="1"/>
</dbReference>
<dbReference type="InterPro" id="IPR024075">
    <property type="entry name" value="DNA-dir_RNA_pol_helix_hairp_sf"/>
</dbReference>
<dbReference type="Gene3D" id="1.10.150.20">
    <property type="entry name" value="5' to 3' exonuclease, C-terminal subdomain"/>
    <property type="match status" value="1"/>
</dbReference>
<evidence type="ECO:0000256" key="3">
    <source>
        <dbReference type="ARBA" id="ARBA00022478"/>
    </source>
</evidence>
<dbReference type="PROSITE" id="PS00900">
    <property type="entry name" value="RNA_POL_PHAGE_1"/>
    <property type="match status" value="1"/>
</dbReference>
<comment type="catalytic activity">
    <reaction evidence="8 10">
        <text>RNA(n) + a ribonucleoside 5'-triphosphate = RNA(n+1) + diphosphate</text>
        <dbReference type="Rhea" id="RHEA:21248"/>
        <dbReference type="Rhea" id="RHEA-COMP:14527"/>
        <dbReference type="Rhea" id="RHEA-COMP:17342"/>
        <dbReference type="ChEBI" id="CHEBI:33019"/>
        <dbReference type="ChEBI" id="CHEBI:61557"/>
        <dbReference type="ChEBI" id="CHEBI:140395"/>
        <dbReference type="EC" id="2.7.7.6"/>
    </reaction>
</comment>
<protein>
    <recommendedName>
        <fullName evidence="2 10">DNA-directed RNA polymerase</fullName>
        <ecNumber evidence="2 10">2.7.7.6</ecNumber>
    </recommendedName>
</protein>
<dbReference type="InterPro" id="IPR029262">
    <property type="entry name" value="RPOL_N"/>
</dbReference>
<dbReference type="InterPro" id="IPR002885">
    <property type="entry name" value="PPR_rpt"/>
</dbReference>
<comment type="similarity">
    <text evidence="1 10">Belongs to the phage and mitochondrial RNA polymerase family.</text>
</comment>
<dbReference type="STRING" id="90262.A0A1X2IX65"/>
<dbReference type="Gene3D" id="1.10.287.280">
    <property type="match status" value="1"/>
</dbReference>
<evidence type="ECO:0000256" key="4">
    <source>
        <dbReference type="ARBA" id="ARBA00022679"/>
    </source>
</evidence>
<keyword evidence="6" id="KW-0809">Transit peptide</keyword>
<feature type="domain" description="DNA-directed RNA polymerase N-terminal" evidence="12">
    <location>
        <begin position="325"/>
        <end position="657"/>
    </location>
</feature>
<organism evidence="13 14">
    <name type="scientific">Absidia repens</name>
    <dbReference type="NCBI Taxonomy" id="90262"/>
    <lineage>
        <taxon>Eukaryota</taxon>
        <taxon>Fungi</taxon>
        <taxon>Fungi incertae sedis</taxon>
        <taxon>Mucoromycota</taxon>
        <taxon>Mucoromycotina</taxon>
        <taxon>Mucoromycetes</taxon>
        <taxon>Mucorales</taxon>
        <taxon>Cunninghamellaceae</taxon>
        <taxon>Absidia</taxon>
    </lineage>
</organism>
<dbReference type="Pfam" id="PF14700">
    <property type="entry name" value="RPOL_N"/>
    <property type="match status" value="1"/>
</dbReference>
<evidence type="ECO:0000256" key="9">
    <source>
        <dbReference type="PROSITE-ProRule" id="PRU00708"/>
    </source>
</evidence>
<reference evidence="13 14" key="1">
    <citation type="submission" date="2016-07" db="EMBL/GenBank/DDBJ databases">
        <title>Pervasive Adenine N6-methylation of Active Genes in Fungi.</title>
        <authorList>
            <consortium name="DOE Joint Genome Institute"/>
            <person name="Mondo S.J."/>
            <person name="Dannebaum R.O."/>
            <person name="Kuo R.C."/>
            <person name="Labutti K."/>
            <person name="Haridas S."/>
            <person name="Kuo A."/>
            <person name="Salamov A."/>
            <person name="Ahrendt S.R."/>
            <person name="Lipzen A."/>
            <person name="Sullivan W."/>
            <person name="Andreopoulos W.B."/>
            <person name="Clum A."/>
            <person name="Lindquist E."/>
            <person name="Daum C."/>
            <person name="Ramamoorthy G.K."/>
            <person name="Gryganskyi A."/>
            <person name="Culley D."/>
            <person name="Magnuson J.K."/>
            <person name="James T.Y."/>
            <person name="O'Malley M.A."/>
            <person name="Stajich J.E."/>
            <person name="Spatafora J.W."/>
            <person name="Visel A."/>
            <person name="Grigoriev I.V."/>
        </authorList>
    </citation>
    <scope>NUCLEOTIDE SEQUENCE [LARGE SCALE GENOMIC DNA]</scope>
    <source>
        <strain evidence="13 14">NRRL 1336</strain>
    </source>
</reference>
<dbReference type="OrthoDB" id="276422at2759"/>
<keyword evidence="4 10" id="KW-0808">Transferase</keyword>
<evidence type="ECO:0000256" key="2">
    <source>
        <dbReference type="ARBA" id="ARBA00012418"/>
    </source>
</evidence>
<dbReference type="InterPro" id="IPR037159">
    <property type="entry name" value="RNA_POL_N_sf"/>
</dbReference>
<dbReference type="InterPro" id="IPR043502">
    <property type="entry name" value="DNA/RNA_pol_sf"/>
</dbReference>
<dbReference type="Gene3D" id="1.10.287.260">
    <property type="match status" value="1"/>
</dbReference>
<sequence length="1316" mass="148250">MSLPLVRQATTGNRNVLLRQYTKANSLSLRQRLATTTLPFDRRCASTQLTRSISSTPSALSAASALAETPHHPSKVSYDGKHIILPNPSRPAFKQAAKVLPSGISEQFAILNACIQTGAMDRAERIMNELYRNRTEEMKIFVDAQIFNTFLNGFVQGNKPQANDCLAWFDRMVSYGITPDANTYAILVKGFLKMGSYHTARMLLQDMRKNTNNQMMDVVKSDFLAPNEVKGFRQLITESQNSNQVEVQELLRELELAADNVLGSESSSTVADKNTRTSPAVIAPTTIYENIPEARPMDAIGVKFLQEQLSALQNSEEALKMDPFDLQMALEKQGYEVALQRLVHMREASKERGDTLNALHLSPLKKNMWDWHEKVIPLLKEEIEKCVNIKGKDVERRSYGPFLTLLPVEKLSIITILELLRLHNSSGIADGMKTARAVIDVGKAVEMEYNATYMKRNNKGLRGGYNIQNMSANGKEFNMAVQKALNKQQEDEAATEASISMDNKNDGVQSSDIWNPVWPSSIRAKVGSVLTSLLIESAKIPVPSYNPDTGEKITEHIPAFFHTYQYVRGKRVGIIKFSDQLTQLVSKEPLRDTLHPRLMPMIVHPRPWLHYNDGGYLTAKSICMRIKDSPEQQIYLHKASENAKIDHVLKGLDVLGSTKWRVNKNVFDVVLEAWNSGEAVADIPPAITEAIRLPEKPSDYDTDPKAKFHWVNKVKEIQNMEKNYHSLRCDVNYKVETARAFLNLPMYFPHNMDFRGRAYPIPPTLNHLGNDLCRGLLCFDEAKPLGESGWRWLKIHMANLYGYDKHSFTERERFTVENMDNILDSVDNPMTGQKWWLQAEAPWQCLSACYEVAAAVRSGNPLEFESRLPVHQDGTCNGLQHYAALGGDMAGARAVNLAPGDRPADVYTGVADLVNKLVEQEAEEGNEDAILLKGKISRKVVKQTVMTNVYGVTFIGARAQIENRLKERGDIPQERVYSLASYLAKKVFSSLGEMFNGAQNIQDWLTDSARRIARSVPKDTLQETGILPFDSPEQEQRFLARVENEKMKSRKNGKKVTKTFSARNPSANQMTSVIWTTPLGLPIVQPYRRTGKKQVTTLLQTVFIEDPDLSRPVNAMKQSTAFPPNFIHSLDATHMLMSAVACYEKGLTFASVHDSYWTHACCVDDMNEVIRDQFIELHSQPIMENLHAEFMERYKDYRLPNSEEVDQTDKAVTKTKKRASSSKSAKSAATAASPVSAENEALFGLADMQLDEENGDEDDDDLDLDLVNNDVKADEDDKTSSSKKYRYNWVELAFAPLPKKGEFDINQVKDSDYFFH</sequence>
<evidence type="ECO:0000256" key="11">
    <source>
        <dbReference type="SAM" id="MobiDB-lite"/>
    </source>
</evidence>
<dbReference type="Gene3D" id="1.10.1320.10">
    <property type="entry name" value="DNA-directed RNA polymerase, N-terminal domain"/>
    <property type="match status" value="1"/>
</dbReference>
<feature type="compositionally biased region" description="Low complexity" evidence="11">
    <location>
        <begin position="1221"/>
        <end position="1233"/>
    </location>
</feature>
<dbReference type="Pfam" id="PF13041">
    <property type="entry name" value="PPR_2"/>
    <property type="match status" value="1"/>
</dbReference>
<dbReference type="PANTHER" id="PTHR10102:SF0">
    <property type="entry name" value="DNA-DIRECTED RNA POLYMERASE, MITOCHONDRIAL"/>
    <property type="match status" value="1"/>
</dbReference>
<dbReference type="PROSITE" id="PS51375">
    <property type="entry name" value="PPR"/>
    <property type="match status" value="2"/>
</dbReference>
<accession>A0A1X2IX65</accession>
<gene>
    <name evidence="13" type="ORF">BCR42DRAFT_447312</name>
</gene>
<comment type="function">
    <text evidence="10">DNA-dependent RNA polymerase catalyzes the transcription of DNA into RNA using the four ribonucleoside triphosphates as substrates.</text>
</comment>
<dbReference type="GO" id="GO:0034245">
    <property type="term" value="C:mitochondrial DNA-directed RNA polymerase complex"/>
    <property type="evidence" value="ECO:0007669"/>
    <property type="project" value="TreeGrafter"/>
</dbReference>
<evidence type="ECO:0000256" key="10">
    <source>
        <dbReference type="RuleBase" id="RU003805"/>
    </source>
</evidence>
<keyword evidence="7 10" id="KW-0804">Transcription</keyword>
<dbReference type="SUPFAM" id="SSF56672">
    <property type="entry name" value="DNA/RNA polymerases"/>
    <property type="match status" value="1"/>
</dbReference>